<proteinExistence type="predicted"/>
<evidence type="ECO:0000259" key="11">
    <source>
        <dbReference type="PROSITE" id="PS50884"/>
    </source>
</evidence>
<dbReference type="GO" id="GO:0008270">
    <property type="term" value="F:zinc ion binding"/>
    <property type="evidence" value="ECO:0007669"/>
    <property type="project" value="UniProtKB-KW"/>
</dbReference>
<dbReference type="GO" id="GO:0003677">
    <property type="term" value="F:DNA binding"/>
    <property type="evidence" value="ECO:0007669"/>
    <property type="project" value="UniProtKB-UniRule"/>
</dbReference>
<dbReference type="PANTHER" id="PTHR31992">
    <property type="entry name" value="DOF ZINC FINGER PROTEIN DOF1.4-RELATED"/>
    <property type="match status" value="1"/>
</dbReference>
<evidence type="ECO:0000256" key="9">
    <source>
        <dbReference type="RuleBase" id="RU369094"/>
    </source>
</evidence>
<dbReference type="PROSITE" id="PS50884">
    <property type="entry name" value="ZF_DOF_2"/>
    <property type="match status" value="1"/>
</dbReference>
<gene>
    <name evidence="12" type="ORF">QYE76_067109</name>
</gene>
<evidence type="ECO:0000256" key="4">
    <source>
        <dbReference type="ARBA" id="ARBA00023015"/>
    </source>
</evidence>
<feature type="compositionally biased region" description="Low complexity" evidence="10">
    <location>
        <begin position="304"/>
        <end position="316"/>
    </location>
</feature>
<keyword evidence="2 8" id="KW-0863">Zinc-finger</keyword>
<keyword evidence="13" id="KW-1185">Reference proteome</keyword>
<feature type="region of interest" description="Disordered" evidence="10">
    <location>
        <begin position="1"/>
        <end position="45"/>
    </location>
</feature>
<dbReference type="InterPro" id="IPR045174">
    <property type="entry name" value="Dof"/>
</dbReference>
<evidence type="ECO:0000256" key="6">
    <source>
        <dbReference type="ARBA" id="ARBA00023163"/>
    </source>
</evidence>
<feature type="compositionally biased region" description="Low complexity" evidence="10">
    <location>
        <begin position="14"/>
        <end position="24"/>
    </location>
</feature>
<comment type="caution">
    <text evidence="12">The sequence shown here is derived from an EMBL/GenBank/DDBJ whole genome shotgun (WGS) entry which is preliminary data.</text>
</comment>
<sequence>MASTAIAAGDEAVGQQQQQQQQRKGGTGGGSGTPPPPPAEQGLRCPRCDSPNTKFCYYNNYSLSQPRHFCKTCRRYWTKGGALRNVPVGGGCRKNKRSRSAASSSARGLSLNLPAAVESIDAASDQHAARMGGAFPGGDFHGVVGMLPGLHQSPAVVSHYVPFGEWPSGGDVNSGHAMNGSGAGNGAMGNSTIASSIESLSFINQDLHWKLQQQRVATMFLGPTSSSSHSHVDGGGHVAAGAQFGGAGTFLQMAGVSGMDTVPAATSWFMDSSYALPSPPPPAAAVGTTSSNINSGRSSGGAGDDNATSNNNNNCGSAIPSWGDISTFAMLP</sequence>
<keyword evidence="4 9" id="KW-0805">Transcription regulation</keyword>
<organism evidence="12 13">
    <name type="scientific">Lolium multiflorum</name>
    <name type="common">Italian ryegrass</name>
    <name type="synonym">Lolium perenne subsp. multiflorum</name>
    <dbReference type="NCBI Taxonomy" id="4521"/>
    <lineage>
        <taxon>Eukaryota</taxon>
        <taxon>Viridiplantae</taxon>
        <taxon>Streptophyta</taxon>
        <taxon>Embryophyta</taxon>
        <taxon>Tracheophyta</taxon>
        <taxon>Spermatophyta</taxon>
        <taxon>Magnoliopsida</taxon>
        <taxon>Liliopsida</taxon>
        <taxon>Poales</taxon>
        <taxon>Poaceae</taxon>
        <taxon>BOP clade</taxon>
        <taxon>Pooideae</taxon>
        <taxon>Poodae</taxon>
        <taxon>Poeae</taxon>
        <taxon>Poeae Chloroplast Group 2 (Poeae type)</taxon>
        <taxon>Loliodinae</taxon>
        <taxon>Loliinae</taxon>
        <taxon>Lolium</taxon>
    </lineage>
</organism>
<dbReference type="AlphaFoldDB" id="A0AAD8SC74"/>
<evidence type="ECO:0000313" key="13">
    <source>
        <dbReference type="Proteomes" id="UP001231189"/>
    </source>
</evidence>
<dbReference type="EMBL" id="JAUUTY010000004">
    <property type="protein sequence ID" value="KAK1649304.1"/>
    <property type="molecule type" value="Genomic_DNA"/>
</dbReference>
<feature type="region of interest" description="Disordered" evidence="10">
    <location>
        <begin position="89"/>
        <end position="108"/>
    </location>
</feature>
<evidence type="ECO:0000313" key="12">
    <source>
        <dbReference type="EMBL" id="KAK1649304.1"/>
    </source>
</evidence>
<comment type="subcellular location">
    <subcellularLocation>
        <location evidence="8 9">Nucleus</location>
    </subcellularLocation>
</comment>
<dbReference type="PANTHER" id="PTHR31992:SF339">
    <property type="entry name" value="DOF ZINC FINGER PROTEIN"/>
    <property type="match status" value="1"/>
</dbReference>
<dbReference type="Proteomes" id="UP001231189">
    <property type="component" value="Unassembled WGS sequence"/>
</dbReference>
<name>A0AAD8SC74_LOLMU</name>
<dbReference type="GO" id="GO:0003700">
    <property type="term" value="F:DNA-binding transcription factor activity"/>
    <property type="evidence" value="ECO:0007669"/>
    <property type="project" value="UniProtKB-UniRule"/>
</dbReference>
<evidence type="ECO:0000256" key="8">
    <source>
        <dbReference type="PROSITE-ProRule" id="PRU00071"/>
    </source>
</evidence>
<feature type="compositionally biased region" description="Low complexity" evidence="10">
    <location>
        <begin position="284"/>
        <end position="297"/>
    </location>
</feature>
<comment type="function">
    <text evidence="9">Transcription factor that binds specifically to a 5'-AA[AG]G-3' consensus core sequence.</text>
</comment>
<evidence type="ECO:0000256" key="7">
    <source>
        <dbReference type="ARBA" id="ARBA00023242"/>
    </source>
</evidence>
<reference evidence="12" key="1">
    <citation type="submission" date="2023-07" db="EMBL/GenBank/DDBJ databases">
        <title>A chromosome-level genome assembly of Lolium multiflorum.</title>
        <authorList>
            <person name="Chen Y."/>
            <person name="Copetti D."/>
            <person name="Kolliker R."/>
            <person name="Studer B."/>
        </authorList>
    </citation>
    <scope>NUCLEOTIDE SEQUENCE</scope>
    <source>
        <strain evidence="12">02402/16</strain>
        <tissue evidence="12">Leaf</tissue>
    </source>
</reference>
<keyword evidence="6 9" id="KW-0804">Transcription</keyword>
<dbReference type="InterPro" id="IPR003851">
    <property type="entry name" value="Znf_Dof"/>
</dbReference>
<dbReference type="PROSITE" id="PS01361">
    <property type="entry name" value="ZF_DOF_1"/>
    <property type="match status" value="1"/>
</dbReference>
<keyword evidence="1 9" id="KW-0479">Metal-binding</keyword>
<keyword evidence="7 8" id="KW-0539">Nucleus</keyword>
<evidence type="ECO:0000256" key="10">
    <source>
        <dbReference type="SAM" id="MobiDB-lite"/>
    </source>
</evidence>
<protein>
    <recommendedName>
        <fullName evidence="9">Dof zinc finger protein</fullName>
    </recommendedName>
</protein>
<evidence type="ECO:0000256" key="1">
    <source>
        <dbReference type="ARBA" id="ARBA00022723"/>
    </source>
</evidence>
<feature type="domain" description="Dof-type" evidence="11">
    <location>
        <begin position="43"/>
        <end position="97"/>
    </location>
</feature>
<feature type="region of interest" description="Disordered" evidence="10">
    <location>
        <begin position="279"/>
        <end position="316"/>
    </location>
</feature>
<keyword evidence="3 9" id="KW-0862">Zinc</keyword>
<evidence type="ECO:0000256" key="5">
    <source>
        <dbReference type="ARBA" id="ARBA00023125"/>
    </source>
</evidence>
<dbReference type="Pfam" id="PF02701">
    <property type="entry name" value="Zn_ribbon_Dof"/>
    <property type="match status" value="1"/>
</dbReference>
<keyword evidence="5 8" id="KW-0238">DNA-binding</keyword>
<evidence type="ECO:0000256" key="2">
    <source>
        <dbReference type="ARBA" id="ARBA00022771"/>
    </source>
</evidence>
<dbReference type="GO" id="GO:0005634">
    <property type="term" value="C:nucleus"/>
    <property type="evidence" value="ECO:0007669"/>
    <property type="project" value="UniProtKB-SubCell"/>
</dbReference>
<accession>A0AAD8SC74</accession>
<evidence type="ECO:0000256" key="3">
    <source>
        <dbReference type="ARBA" id="ARBA00022833"/>
    </source>
</evidence>